<dbReference type="AlphaFoldDB" id="A0A285PJC4"/>
<organism evidence="1 2">
    <name type="scientific">Cohaesibacter gelatinilyticus</name>
    <dbReference type="NCBI Taxonomy" id="372072"/>
    <lineage>
        <taxon>Bacteria</taxon>
        <taxon>Pseudomonadati</taxon>
        <taxon>Pseudomonadota</taxon>
        <taxon>Alphaproteobacteria</taxon>
        <taxon>Hyphomicrobiales</taxon>
        <taxon>Cohaesibacteraceae</taxon>
    </lineage>
</organism>
<dbReference type="Proteomes" id="UP000219439">
    <property type="component" value="Unassembled WGS sequence"/>
</dbReference>
<sequence>MTEFALCKFAENALKLPAIQLFVAIWVMNSMLRGTNRTFRPDFPGVTRYDRS</sequence>
<name>A0A285PJC4_9HYPH</name>
<reference evidence="1 2" key="1">
    <citation type="submission" date="2017-09" db="EMBL/GenBank/DDBJ databases">
        <authorList>
            <person name="Ehlers B."/>
            <person name="Leendertz F.H."/>
        </authorList>
    </citation>
    <scope>NUCLEOTIDE SEQUENCE [LARGE SCALE GENOMIC DNA]</scope>
    <source>
        <strain evidence="1 2">DSM 18289</strain>
    </source>
</reference>
<dbReference type="EMBL" id="OBEL01000003">
    <property type="protein sequence ID" value="SNZ19971.1"/>
    <property type="molecule type" value="Genomic_DNA"/>
</dbReference>
<evidence type="ECO:0000313" key="2">
    <source>
        <dbReference type="Proteomes" id="UP000219439"/>
    </source>
</evidence>
<accession>A0A285PJC4</accession>
<gene>
    <name evidence="1" type="ORF">SAMN06265368_3067</name>
</gene>
<evidence type="ECO:0000313" key="1">
    <source>
        <dbReference type="EMBL" id="SNZ19971.1"/>
    </source>
</evidence>
<protein>
    <submittedName>
        <fullName evidence="1">Uncharacterized protein</fullName>
    </submittedName>
</protein>
<keyword evidence="2" id="KW-1185">Reference proteome</keyword>
<proteinExistence type="predicted"/>